<protein>
    <recommendedName>
        <fullName evidence="3">Lipoprotein</fullName>
    </recommendedName>
</protein>
<evidence type="ECO:0008006" key="3">
    <source>
        <dbReference type="Google" id="ProtNLM"/>
    </source>
</evidence>
<organism evidence="1 2">
    <name type="scientific">Bacteroides cellulosilyticus</name>
    <dbReference type="NCBI Taxonomy" id="246787"/>
    <lineage>
        <taxon>Bacteria</taxon>
        <taxon>Pseudomonadati</taxon>
        <taxon>Bacteroidota</taxon>
        <taxon>Bacteroidia</taxon>
        <taxon>Bacteroidales</taxon>
        <taxon>Bacteroidaceae</taxon>
        <taxon>Bacteroides</taxon>
    </lineage>
</organism>
<dbReference type="EMBL" id="CP012801">
    <property type="protein sequence ID" value="ALJ60586.1"/>
    <property type="molecule type" value="Genomic_DNA"/>
</dbReference>
<evidence type="ECO:0000313" key="1">
    <source>
        <dbReference type="EMBL" id="ALJ60586.1"/>
    </source>
</evidence>
<reference evidence="1 2" key="1">
    <citation type="journal article" date="2015" name="Science">
        <title>Genetic determinants of in vivo fitness and diet responsiveness in multiple human gut Bacteroides.</title>
        <authorList>
            <person name="Wu M."/>
            <person name="McNulty N.P."/>
            <person name="Rodionov D.A."/>
            <person name="Khoroshkin M.S."/>
            <person name="Griffin N.W."/>
            <person name="Cheng J."/>
            <person name="Latreille P."/>
            <person name="Kerstetter R.A."/>
            <person name="Terrapon N."/>
            <person name="Henrissat B."/>
            <person name="Osterman A.L."/>
            <person name="Gordon J.I."/>
        </authorList>
    </citation>
    <scope>NUCLEOTIDE SEQUENCE [LARGE SCALE GENOMIC DNA]</scope>
    <source>
        <strain evidence="1 2">WH2</strain>
    </source>
</reference>
<name>A0A0P0GTF3_9BACE</name>
<dbReference type="PATRIC" id="fig|246787.4.peg.3468"/>
<evidence type="ECO:0000313" key="2">
    <source>
        <dbReference type="Proteomes" id="UP000061809"/>
    </source>
</evidence>
<sequence length="228" mass="26282">MKKYFFVMILLVGVQSCKIDSTDEYEMKVLIEIFDDLIEEMGVLGEQEIPPPPSILVFDNNNAMGYDTAEYKKKLDGIKTRDGNIGDSIWVIAVFDTLISCLNENLNIESVREQLSGRGYIEAFNAMKNPSITSQPLDLSKIGKREEFTLKYYSEFPEGSQIWERENYDFLFSGILEVSRIYFDRKRQFGLLYSSYVCGRLCGEGAIICIHKIDDKWVIDKKILLWVS</sequence>
<proteinExistence type="predicted"/>
<dbReference type="PROSITE" id="PS51257">
    <property type="entry name" value="PROKAR_LIPOPROTEIN"/>
    <property type="match status" value="1"/>
</dbReference>
<gene>
    <name evidence="1" type="ORF">BcellWH2_03353</name>
</gene>
<accession>A0A0P0GTF3</accession>
<dbReference type="RefSeq" id="WP_029426651.1">
    <property type="nucleotide sequence ID" value="NZ_CP012801.1"/>
</dbReference>
<dbReference type="KEGG" id="bcel:BcellWH2_03353"/>
<dbReference type="AlphaFoldDB" id="A0A0P0GTF3"/>
<dbReference type="Proteomes" id="UP000061809">
    <property type="component" value="Chromosome"/>
</dbReference>